<accession>A0A5C6S723</accession>
<dbReference type="EMBL" id="VOOR01000001">
    <property type="protein sequence ID" value="TXB70153.1"/>
    <property type="molecule type" value="Genomic_DNA"/>
</dbReference>
<dbReference type="Proteomes" id="UP000321580">
    <property type="component" value="Unassembled WGS sequence"/>
</dbReference>
<dbReference type="Gene3D" id="2.60.120.430">
    <property type="entry name" value="Galactose-binding lectin"/>
    <property type="match status" value="1"/>
</dbReference>
<comment type="caution">
    <text evidence="2">The sequence shown here is derived from an EMBL/GenBank/DDBJ whole genome shotgun (WGS) entry which is preliminary data.</text>
</comment>
<dbReference type="OrthoDB" id="5381604at2"/>
<dbReference type="RefSeq" id="WP_147165381.1">
    <property type="nucleotide sequence ID" value="NZ_VOOR01000001.1"/>
</dbReference>
<evidence type="ECO:0000256" key="1">
    <source>
        <dbReference type="SAM" id="SignalP"/>
    </source>
</evidence>
<keyword evidence="3" id="KW-1185">Reference proteome</keyword>
<feature type="signal peptide" evidence="1">
    <location>
        <begin position="1"/>
        <end position="21"/>
    </location>
</feature>
<dbReference type="AlphaFoldDB" id="A0A5C6S723"/>
<protein>
    <recommendedName>
        <fullName evidence="4">T9SS type A sorting domain-containing protein</fullName>
    </recommendedName>
</protein>
<organism evidence="2 3">
    <name type="scientific">Phaeodactylibacter luteus</name>
    <dbReference type="NCBI Taxonomy" id="1564516"/>
    <lineage>
        <taxon>Bacteria</taxon>
        <taxon>Pseudomonadati</taxon>
        <taxon>Bacteroidota</taxon>
        <taxon>Saprospiria</taxon>
        <taxon>Saprospirales</taxon>
        <taxon>Haliscomenobacteraceae</taxon>
        <taxon>Phaeodactylibacter</taxon>
    </lineage>
</organism>
<name>A0A5C6S723_9BACT</name>
<proteinExistence type="predicted"/>
<evidence type="ECO:0000313" key="3">
    <source>
        <dbReference type="Proteomes" id="UP000321580"/>
    </source>
</evidence>
<sequence length="426" mass="45526">MMNKFVLPMLVFALAFATAGAQTTIFDFEGEAPAFSDFNGSTTMVIDNPDASGINTSSKVAENIVPAGAAFAGVNIPGQSIDISTDKGFSMQVWAPVTGVPVLLKLEGAVNAERQATFDGPAGQWQELSFDFGSEGDLTFTSVTVFMNFNIVGEQDLTFYWDNLQQFSVSPVAEPLEPAPAPDKDPANVISMFSDSYDDVAVDTWLTTWSAANLEDVAIAGNATKKYTSLNFAGIETVGPAALDLEGAGMTHLHVDIWTPNAETFRIKLVDFGGDGFGGDNDTEFEIPFTPEQQTWVSLDIPLMDFAGMSQSDVSQYIFSALPVGTSTIYMDNMYFYNATPDGVRTPQAGVLRAVPNPAREAWLIEAPEVVEEVLLFNASGMLMGRWAAGAEQVSIPAEALPAGMYAAVVATGSGKSFVVKLVRAE</sequence>
<evidence type="ECO:0000313" key="2">
    <source>
        <dbReference type="EMBL" id="TXB70153.1"/>
    </source>
</evidence>
<reference evidence="2 3" key="1">
    <citation type="submission" date="2019-08" db="EMBL/GenBank/DDBJ databases">
        <title>Genome of Phaeodactylibacter luteus.</title>
        <authorList>
            <person name="Bowman J.P."/>
        </authorList>
    </citation>
    <scope>NUCLEOTIDE SEQUENCE [LARGE SCALE GENOMIC DNA]</scope>
    <source>
        <strain evidence="2 3">KCTC 42180</strain>
    </source>
</reference>
<feature type="chain" id="PRO_5022669160" description="T9SS type A sorting domain-containing protein" evidence="1">
    <location>
        <begin position="22"/>
        <end position="426"/>
    </location>
</feature>
<evidence type="ECO:0008006" key="4">
    <source>
        <dbReference type="Google" id="ProtNLM"/>
    </source>
</evidence>
<gene>
    <name evidence="2" type="ORF">FRY97_00165</name>
</gene>
<keyword evidence="1" id="KW-0732">Signal</keyword>